<protein>
    <submittedName>
        <fullName evidence="2">GM11078</fullName>
    </submittedName>
</protein>
<accession>B4IMC8</accession>
<feature type="region of interest" description="Disordered" evidence="1">
    <location>
        <begin position="57"/>
        <end position="92"/>
    </location>
</feature>
<reference evidence="2 3" key="1">
    <citation type="journal article" date="2007" name="Nature">
        <title>Evolution of genes and genomes on the Drosophila phylogeny.</title>
        <authorList>
            <consortium name="Drosophila 12 Genomes Consortium"/>
            <person name="Clark A.G."/>
            <person name="Eisen M.B."/>
            <person name="Smith D.R."/>
            <person name="Bergman C.M."/>
            <person name="Oliver B."/>
            <person name="Markow T.A."/>
            <person name="Kaufman T.C."/>
            <person name="Kellis M."/>
            <person name="Gelbart W."/>
            <person name="Iyer V.N."/>
            <person name="Pollard D.A."/>
            <person name="Sackton T.B."/>
            <person name="Larracuente A.M."/>
            <person name="Singh N.D."/>
            <person name="Abad J.P."/>
            <person name="Abt D.N."/>
            <person name="Adryan B."/>
            <person name="Aguade M."/>
            <person name="Akashi H."/>
            <person name="Anderson W.W."/>
            <person name="Aquadro C.F."/>
            <person name="Ardell D.H."/>
            <person name="Arguello R."/>
            <person name="Artieri C.G."/>
            <person name="Barbash D.A."/>
            <person name="Barker D."/>
            <person name="Barsanti P."/>
            <person name="Batterham P."/>
            <person name="Batzoglou S."/>
            <person name="Begun D."/>
            <person name="Bhutkar A."/>
            <person name="Blanco E."/>
            <person name="Bosak S.A."/>
            <person name="Bradley R.K."/>
            <person name="Brand A.D."/>
            <person name="Brent M.R."/>
            <person name="Brooks A.N."/>
            <person name="Brown R.H."/>
            <person name="Butlin R.K."/>
            <person name="Caggese C."/>
            <person name="Calvi B.R."/>
            <person name="Bernardo de Carvalho A."/>
            <person name="Caspi A."/>
            <person name="Castrezana S."/>
            <person name="Celniker S.E."/>
            <person name="Chang J.L."/>
            <person name="Chapple C."/>
            <person name="Chatterji S."/>
            <person name="Chinwalla A."/>
            <person name="Civetta A."/>
            <person name="Clifton S.W."/>
            <person name="Comeron J.M."/>
            <person name="Costello J.C."/>
            <person name="Coyne J.A."/>
            <person name="Daub J."/>
            <person name="David R.G."/>
            <person name="Delcher A.L."/>
            <person name="Delehaunty K."/>
            <person name="Do C.B."/>
            <person name="Ebling H."/>
            <person name="Edwards K."/>
            <person name="Eickbush T."/>
            <person name="Evans J.D."/>
            <person name="Filipski A."/>
            <person name="Findeiss S."/>
            <person name="Freyhult E."/>
            <person name="Fulton L."/>
            <person name="Fulton R."/>
            <person name="Garcia A.C."/>
            <person name="Gardiner A."/>
            <person name="Garfield D.A."/>
            <person name="Garvin B.E."/>
            <person name="Gibson G."/>
            <person name="Gilbert D."/>
            <person name="Gnerre S."/>
            <person name="Godfrey J."/>
            <person name="Good R."/>
            <person name="Gotea V."/>
            <person name="Gravely B."/>
            <person name="Greenberg A.J."/>
            <person name="Griffiths-Jones S."/>
            <person name="Gross S."/>
            <person name="Guigo R."/>
            <person name="Gustafson E.A."/>
            <person name="Haerty W."/>
            <person name="Hahn M.W."/>
            <person name="Halligan D.L."/>
            <person name="Halpern A.L."/>
            <person name="Halter G.M."/>
            <person name="Han M.V."/>
            <person name="Heger A."/>
            <person name="Hillier L."/>
            <person name="Hinrichs A.S."/>
            <person name="Holmes I."/>
            <person name="Hoskins R.A."/>
            <person name="Hubisz M.J."/>
            <person name="Hultmark D."/>
            <person name="Huntley M.A."/>
            <person name="Jaffe D.B."/>
            <person name="Jagadeeshan S."/>
            <person name="Jeck W.R."/>
            <person name="Johnson J."/>
            <person name="Jones C.D."/>
            <person name="Jordan W.C."/>
            <person name="Karpen G.H."/>
            <person name="Kataoka E."/>
            <person name="Keightley P.D."/>
            <person name="Kheradpour P."/>
            <person name="Kirkness E.F."/>
            <person name="Koerich L.B."/>
            <person name="Kristiansen K."/>
            <person name="Kudrna D."/>
            <person name="Kulathinal R.J."/>
            <person name="Kumar S."/>
            <person name="Kwok R."/>
            <person name="Lander E."/>
            <person name="Langley C.H."/>
            <person name="Lapoint R."/>
            <person name="Lazzaro B.P."/>
            <person name="Lee S.J."/>
            <person name="Levesque L."/>
            <person name="Li R."/>
            <person name="Lin C.F."/>
            <person name="Lin M.F."/>
            <person name="Lindblad-Toh K."/>
            <person name="Llopart A."/>
            <person name="Long M."/>
            <person name="Low L."/>
            <person name="Lozovsky E."/>
            <person name="Lu J."/>
            <person name="Luo M."/>
            <person name="Machado C.A."/>
            <person name="Makalowski W."/>
            <person name="Marzo M."/>
            <person name="Matsuda M."/>
            <person name="Matzkin L."/>
            <person name="McAllister B."/>
            <person name="McBride C.S."/>
            <person name="McKernan B."/>
            <person name="McKernan K."/>
            <person name="Mendez-Lago M."/>
            <person name="Minx P."/>
            <person name="Mollenhauer M.U."/>
            <person name="Montooth K."/>
            <person name="Mount S.M."/>
            <person name="Mu X."/>
            <person name="Myers E."/>
            <person name="Negre B."/>
            <person name="Newfeld S."/>
            <person name="Nielsen R."/>
            <person name="Noor M.A."/>
            <person name="O'Grady P."/>
            <person name="Pachter L."/>
            <person name="Papaceit M."/>
            <person name="Parisi M.J."/>
            <person name="Parisi M."/>
            <person name="Parts L."/>
            <person name="Pedersen J.S."/>
            <person name="Pesole G."/>
            <person name="Phillippy A.M."/>
            <person name="Ponting C.P."/>
            <person name="Pop M."/>
            <person name="Porcelli D."/>
            <person name="Powell J.R."/>
            <person name="Prohaska S."/>
            <person name="Pruitt K."/>
            <person name="Puig M."/>
            <person name="Quesneville H."/>
            <person name="Ram K.R."/>
            <person name="Rand D."/>
            <person name="Rasmussen M.D."/>
            <person name="Reed L.K."/>
            <person name="Reenan R."/>
            <person name="Reily A."/>
            <person name="Remington K.A."/>
            <person name="Rieger T.T."/>
            <person name="Ritchie M.G."/>
            <person name="Robin C."/>
            <person name="Rogers Y.H."/>
            <person name="Rohde C."/>
            <person name="Rozas J."/>
            <person name="Rubenfield M.J."/>
            <person name="Ruiz A."/>
            <person name="Russo S."/>
            <person name="Salzberg S.L."/>
            <person name="Sanchez-Gracia A."/>
            <person name="Saranga D.J."/>
            <person name="Sato H."/>
            <person name="Schaeffer S.W."/>
            <person name="Schatz M.C."/>
            <person name="Schlenke T."/>
            <person name="Schwartz R."/>
            <person name="Segarra C."/>
            <person name="Singh R.S."/>
            <person name="Sirot L."/>
            <person name="Sirota M."/>
            <person name="Sisneros N.B."/>
            <person name="Smith C.D."/>
            <person name="Smith T.F."/>
            <person name="Spieth J."/>
            <person name="Stage D.E."/>
            <person name="Stark A."/>
            <person name="Stephan W."/>
            <person name="Strausberg R.L."/>
            <person name="Strempel S."/>
            <person name="Sturgill D."/>
            <person name="Sutton G."/>
            <person name="Sutton G.G."/>
            <person name="Tao W."/>
            <person name="Teichmann S."/>
            <person name="Tobari Y.N."/>
            <person name="Tomimura Y."/>
            <person name="Tsolas J.M."/>
            <person name="Valente V.L."/>
            <person name="Venter E."/>
            <person name="Venter J.C."/>
            <person name="Vicario S."/>
            <person name="Vieira F.G."/>
            <person name="Vilella A.J."/>
            <person name="Villasante A."/>
            <person name="Walenz B."/>
            <person name="Wang J."/>
            <person name="Wasserman M."/>
            <person name="Watts T."/>
            <person name="Wilson D."/>
            <person name="Wilson R.K."/>
            <person name="Wing R.A."/>
            <person name="Wolfner M.F."/>
            <person name="Wong A."/>
            <person name="Wong G.K."/>
            <person name="Wu C.I."/>
            <person name="Wu G."/>
            <person name="Yamamoto D."/>
            <person name="Yang H.P."/>
            <person name="Yang S.P."/>
            <person name="Yorke J.A."/>
            <person name="Yoshida K."/>
            <person name="Zdobnov E."/>
            <person name="Zhang P."/>
            <person name="Zhang Y."/>
            <person name="Zimin A.V."/>
            <person name="Baldwin J."/>
            <person name="Abdouelleil A."/>
            <person name="Abdulkadir J."/>
            <person name="Abebe A."/>
            <person name="Abera B."/>
            <person name="Abreu J."/>
            <person name="Acer S.C."/>
            <person name="Aftuck L."/>
            <person name="Alexander A."/>
            <person name="An P."/>
            <person name="Anderson E."/>
            <person name="Anderson S."/>
            <person name="Arachi H."/>
            <person name="Azer M."/>
            <person name="Bachantsang P."/>
            <person name="Barry A."/>
            <person name="Bayul T."/>
            <person name="Berlin A."/>
            <person name="Bessette D."/>
            <person name="Bloom T."/>
            <person name="Blye J."/>
            <person name="Boguslavskiy L."/>
            <person name="Bonnet C."/>
            <person name="Boukhgalter B."/>
            <person name="Bourzgui I."/>
            <person name="Brown A."/>
            <person name="Cahill P."/>
            <person name="Channer S."/>
            <person name="Cheshatsang Y."/>
            <person name="Chuda L."/>
            <person name="Citroen M."/>
            <person name="Collymore A."/>
            <person name="Cooke P."/>
            <person name="Costello M."/>
            <person name="D'Aco K."/>
            <person name="Daza R."/>
            <person name="De Haan G."/>
            <person name="DeGray S."/>
            <person name="DeMaso C."/>
            <person name="Dhargay N."/>
            <person name="Dooley K."/>
            <person name="Dooley E."/>
            <person name="Doricent M."/>
            <person name="Dorje P."/>
            <person name="Dorjee K."/>
            <person name="Dupes A."/>
            <person name="Elong R."/>
            <person name="Falk J."/>
            <person name="Farina A."/>
            <person name="Faro S."/>
            <person name="Ferguson D."/>
            <person name="Fisher S."/>
            <person name="Foley C.D."/>
            <person name="Franke A."/>
            <person name="Friedrich D."/>
            <person name="Gadbois L."/>
            <person name="Gearin G."/>
            <person name="Gearin C.R."/>
            <person name="Giannoukos G."/>
            <person name="Goode T."/>
            <person name="Graham J."/>
            <person name="Grandbois E."/>
            <person name="Grewal S."/>
            <person name="Gyaltsen K."/>
            <person name="Hafez N."/>
            <person name="Hagos B."/>
            <person name="Hall J."/>
            <person name="Henson C."/>
            <person name="Hollinger A."/>
            <person name="Honan T."/>
            <person name="Huard M.D."/>
            <person name="Hughes L."/>
            <person name="Hurhula B."/>
            <person name="Husby M.E."/>
            <person name="Kamat A."/>
            <person name="Kanga B."/>
            <person name="Kashin S."/>
            <person name="Khazanovich D."/>
            <person name="Kisner P."/>
            <person name="Lance K."/>
            <person name="Lara M."/>
            <person name="Lee W."/>
            <person name="Lennon N."/>
            <person name="Letendre F."/>
            <person name="LeVine R."/>
            <person name="Lipovsky A."/>
            <person name="Liu X."/>
            <person name="Liu J."/>
            <person name="Liu S."/>
            <person name="Lokyitsang T."/>
            <person name="Lokyitsang Y."/>
            <person name="Lubonja R."/>
            <person name="Lui A."/>
            <person name="MacDonald P."/>
            <person name="Magnisalis V."/>
            <person name="Maru K."/>
            <person name="Matthews C."/>
            <person name="McCusker W."/>
            <person name="McDonough S."/>
            <person name="Mehta T."/>
            <person name="Meldrim J."/>
            <person name="Meneus L."/>
            <person name="Mihai O."/>
            <person name="Mihalev A."/>
            <person name="Mihova T."/>
            <person name="Mittelman R."/>
            <person name="Mlenga V."/>
            <person name="Montmayeur A."/>
            <person name="Mulrain L."/>
            <person name="Navidi A."/>
            <person name="Naylor J."/>
            <person name="Negash T."/>
            <person name="Nguyen T."/>
            <person name="Nguyen N."/>
            <person name="Nicol R."/>
            <person name="Norbu C."/>
            <person name="Norbu N."/>
            <person name="Novod N."/>
            <person name="O'Neill B."/>
            <person name="Osman S."/>
            <person name="Markiewicz E."/>
            <person name="Oyono O.L."/>
            <person name="Patti C."/>
            <person name="Phunkhang P."/>
            <person name="Pierre F."/>
            <person name="Priest M."/>
            <person name="Raghuraman S."/>
            <person name="Rege F."/>
            <person name="Reyes R."/>
            <person name="Rise C."/>
            <person name="Rogov P."/>
            <person name="Ross K."/>
            <person name="Ryan E."/>
            <person name="Settipalli S."/>
            <person name="Shea T."/>
            <person name="Sherpa N."/>
            <person name="Shi L."/>
            <person name="Shih D."/>
            <person name="Sparrow T."/>
            <person name="Spaulding J."/>
            <person name="Stalker J."/>
            <person name="Stange-Thomann N."/>
            <person name="Stavropoulos S."/>
            <person name="Stone C."/>
            <person name="Strader C."/>
            <person name="Tesfaye S."/>
            <person name="Thomson T."/>
            <person name="Thoulutsang Y."/>
            <person name="Thoulutsang D."/>
            <person name="Topham K."/>
            <person name="Topping I."/>
            <person name="Tsamla T."/>
            <person name="Vassiliev H."/>
            <person name="Vo A."/>
            <person name="Wangchuk T."/>
            <person name="Wangdi T."/>
            <person name="Weiand M."/>
            <person name="Wilkinson J."/>
            <person name="Wilson A."/>
            <person name="Yadav S."/>
            <person name="Young G."/>
            <person name="Yu Q."/>
            <person name="Zembek L."/>
            <person name="Zhong D."/>
            <person name="Zimmer A."/>
            <person name="Zwirko Z."/>
            <person name="Jaffe D.B."/>
            <person name="Alvarez P."/>
            <person name="Brockman W."/>
            <person name="Butler J."/>
            <person name="Chin C."/>
            <person name="Gnerre S."/>
            <person name="Grabherr M."/>
            <person name="Kleber M."/>
            <person name="Mauceli E."/>
            <person name="MacCallum I."/>
        </authorList>
    </citation>
    <scope>NUCLEOTIDE SEQUENCE [LARGE SCALE GENOMIC DNA]</scope>
    <source>
        <strain evidence="3">Rob3c / Tucson 14021-0248.25</strain>
    </source>
</reference>
<feature type="compositionally biased region" description="Polar residues" evidence="1">
    <location>
        <begin position="1"/>
        <end position="12"/>
    </location>
</feature>
<name>B4IMC8_DROSE</name>
<dbReference type="HOGENOM" id="CLU_2415625_0_0_1"/>
<evidence type="ECO:0000313" key="3">
    <source>
        <dbReference type="Proteomes" id="UP000001292"/>
    </source>
</evidence>
<evidence type="ECO:0000313" key="2">
    <source>
        <dbReference type="EMBL" id="EDW45608.1"/>
    </source>
</evidence>
<dbReference type="Proteomes" id="UP000001292">
    <property type="component" value="Unassembled WGS sequence"/>
</dbReference>
<dbReference type="EMBL" id="CH480969">
    <property type="protein sequence ID" value="EDW45608.1"/>
    <property type="molecule type" value="Genomic_DNA"/>
</dbReference>
<keyword evidence="3" id="KW-1185">Reference proteome</keyword>
<evidence type="ECO:0000256" key="1">
    <source>
        <dbReference type="SAM" id="MobiDB-lite"/>
    </source>
</evidence>
<gene>
    <name evidence="2" type="primary">Dsec\GM11078</name>
    <name evidence="2" type="ORF">Dsec_GM11078</name>
</gene>
<dbReference type="AlphaFoldDB" id="B4IMC8"/>
<sequence>METSRTAGSTLWTGRMHHGAPNGVQSRIWSSQPRSFLPYAHDHCIRMSDSAYAGYELPNPGQQQPVLPAVRGAGHNSGNLSGGRGYHCQKDI</sequence>
<organism evidence="3">
    <name type="scientific">Drosophila sechellia</name>
    <name type="common">Fruit fly</name>
    <dbReference type="NCBI Taxonomy" id="7238"/>
    <lineage>
        <taxon>Eukaryota</taxon>
        <taxon>Metazoa</taxon>
        <taxon>Ecdysozoa</taxon>
        <taxon>Arthropoda</taxon>
        <taxon>Hexapoda</taxon>
        <taxon>Insecta</taxon>
        <taxon>Pterygota</taxon>
        <taxon>Neoptera</taxon>
        <taxon>Endopterygota</taxon>
        <taxon>Diptera</taxon>
        <taxon>Brachycera</taxon>
        <taxon>Muscomorpha</taxon>
        <taxon>Ephydroidea</taxon>
        <taxon>Drosophilidae</taxon>
        <taxon>Drosophila</taxon>
        <taxon>Sophophora</taxon>
    </lineage>
</organism>
<proteinExistence type="predicted"/>
<feature type="region of interest" description="Disordered" evidence="1">
    <location>
        <begin position="1"/>
        <end position="26"/>
    </location>
</feature>